<dbReference type="AlphaFoldDB" id="A0A0I9USW6"/>
<evidence type="ECO:0000313" key="3">
    <source>
        <dbReference type="Proteomes" id="UP000036334"/>
    </source>
</evidence>
<evidence type="ECO:0000259" key="1">
    <source>
        <dbReference type="Pfam" id="PF00934"/>
    </source>
</evidence>
<dbReference type="InterPro" id="IPR038332">
    <property type="entry name" value="PPE_sf"/>
</dbReference>
<proteinExistence type="predicted"/>
<dbReference type="Gene3D" id="1.10.287.850">
    <property type="entry name" value="HP0062-like domain"/>
    <property type="match status" value="1"/>
</dbReference>
<dbReference type="InterPro" id="IPR000084">
    <property type="entry name" value="PE-PGRS_N"/>
</dbReference>
<dbReference type="PATRIC" id="fig|29311.18.peg.737"/>
<comment type="caution">
    <text evidence="2">The sequence shown here is derived from an EMBL/GenBank/DDBJ whole genome shotgun (WGS) entry which is preliminary data.</text>
</comment>
<keyword evidence="3" id="KW-1185">Reference proteome</keyword>
<gene>
    <name evidence="2" type="ORF">ABH38_03265</name>
</gene>
<feature type="domain" description="PE" evidence="1">
    <location>
        <begin position="4"/>
        <end position="93"/>
    </location>
</feature>
<sequence>MSFVTTNPEALKAAAEGVREIKDRAVAISVQAAPVTNAVKPPAIDAVSTRAATYLVDHAKKYKDTIAEAATVLEAFAVALTTGAEKYATTEANTGKDFT</sequence>
<dbReference type="STRING" id="1202450.B586_05305"/>
<name>A0A0I9USW6_9MYCO</name>
<reference evidence="2 3" key="1">
    <citation type="submission" date="2015-05" db="EMBL/GenBank/DDBJ databases">
        <title>Genome sequence of Mycobacterium haemophilum.</title>
        <authorList>
            <person name="Greninger A.L."/>
            <person name="Cunningham G."/>
            <person name="Miller S."/>
        </authorList>
    </citation>
    <scope>NUCLEOTIDE SEQUENCE [LARGE SCALE GENOMIC DNA]</scope>
    <source>
        <strain evidence="3">UC1</strain>
    </source>
</reference>
<organism evidence="2 3">
    <name type="scientific">Mycobacterium haemophilum</name>
    <dbReference type="NCBI Taxonomy" id="29311"/>
    <lineage>
        <taxon>Bacteria</taxon>
        <taxon>Bacillati</taxon>
        <taxon>Actinomycetota</taxon>
        <taxon>Actinomycetes</taxon>
        <taxon>Mycobacteriales</taxon>
        <taxon>Mycobacteriaceae</taxon>
        <taxon>Mycobacterium</taxon>
    </lineage>
</organism>
<dbReference type="Proteomes" id="UP000036334">
    <property type="component" value="Unassembled WGS sequence"/>
</dbReference>
<dbReference type="SUPFAM" id="SSF140459">
    <property type="entry name" value="PE/PPE dimer-like"/>
    <property type="match status" value="1"/>
</dbReference>
<dbReference type="EMBL" id="LDPR01000002">
    <property type="protein sequence ID" value="KLO38446.1"/>
    <property type="molecule type" value="Genomic_DNA"/>
</dbReference>
<evidence type="ECO:0000313" key="2">
    <source>
        <dbReference type="EMBL" id="KLO38446.1"/>
    </source>
</evidence>
<dbReference type="Pfam" id="PF00934">
    <property type="entry name" value="PE"/>
    <property type="match status" value="1"/>
</dbReference>
<dbReference type="RefSeq" id="WP_047315178.1">
    <property type="nucleotide sequence ID" value="NZ_LDPQ01000011.1"/>
</dbReference>
<accession>A0A0I9USW6</accession>
<protein>
    <submittedName>
        <fullName evidence="2">PE family protein</fullName>
    </submittedName>
</protein>